<feature type="region of interest" description="Disordered" evidence="1">
    <location>
        <begin position="607"/>
        <end position="630"/>
    </location>
</feature>
<feature type="compositionally biased region" description="Acidic residues" evidence="1">
    <location>
        <begin position="454"/>
        <end position="492"/>
    </location>
</feature>
<feature type="transmembrane region" description="Helical" evidence="2">
    <location>
        <begin position="662"/>
        <end position="679"/>
    </location>
</feature>
<protein>
    <submittedName>
        <fullName evidence="6">Kelch repeat-containing protein 3</fullName>
    </submittedName>
</protein>
<feature type="compositionally biased region" description="Low complexity" evidence="1">
    <location>
        <begin position="1"/>
        <end position="14"/>
    </location>
</feature>
<feature type="domain" description="DUF4110" evidence="4">
    <location>
        <begin position="537"/>
        <end position="607"/>
    </location>
</feature>
<evidence type="ECO:0000313" key="7">
    <source>
        <dbReference type="Proteomes" id="UP001216638"/>
    </source>
</evidence>
<name>A0AAF0DRQ0_9BASI</name>
<dbReference type="Pfam" id="PF07970">
    <property type="entry name" value="COPIIcoated_ERV"/>
    <property type="match status" value="1"/>
</dbReference>
<feature type="transmembrane region" description="Helical" evidence="2">
    <location>
        <begin position="940"/>
        <end position="959"/>
    </location>
</feature>
<dbReference type="AlphaFoldDB" id="A0AAF0DRQ0"/>
<keyword evidence="2" id="KW-0812">Transmembrane</keyword>
<dbReference type="InterPro" id="IPR015915">
    <property type="entry name" value="Kelch-typ_b-propeller"/>
</dbReference>
<dbReference type="Proteomes" id="UP001216638">
    <property type="component" value="Chromosome 1"/>
</dbReference>
<keyword evidence="2" id="KW-0472">Membrane</keyword>
<feature type="region of interest" description="Disordered" evidence="1">
    <location>
        <begin position="449"/>
        <end position="492"/>
    </location>
</feature>
<dbReference type="Pfam" id="PF13850">
    <property type="entry name" value="ERGIC_N"/>
    <property type="match status" value="1"/>
</dbReference>
<dbReference type="InterPro" id="IPR039542">
    <property type="entry name" value="Erv_N"/>
</dbReference>
<evidence type="ECO:0000256" key="2">
    <source>
        <dbReference type="SAM" id="Phobius"/>
    </source>
</evidence>
<keyword evidence="2" id="KW-1133">Transmembrane helix</keyword>
<evidence type="ECO:0000256" key="1">
    <source>
        <dbReference type="SAM" id="MobiDB-lite"/>
    </source>
</evidence>
<feature type="domain" description="Endoplasmic reticulum vesicle transporter N-terminal" evidence="5">
    <location>
        <begin position="642"/>
        <end position="728"/>
    </location>
</feature>
<dbReference type="EMBL" id="CP119951">
    <property type="protein sequence ID" value="WFC94192.1"/>
    <property type="molecule type" value="Genomic_DNA"/>
</dbReference>
<feature type="region of interest" description="Disordered" evidence="1">
    <location>
        <begin position="985"/>
        <end position="1040"/>
    </location>
</feature>
<dbReference type="Gene3D" id="2.120.10.80">
    <property type="entry name" value="Kelch-type beta propeller"/>
    <property type="match status" value="2"/>
</dbReference>
<accession>A0AAF0DRQ0</accession>
<feature type="region of interest" description="Disordered" evidence="1">
    <location>
        <begin position="1"/>
        <end position="44"/>
    </location>
</feature>
<evidence type="ECO:0000259" key="4">
    <source>
        <dbReference type="Pfam" id="PF13422"/>
    </source>
</evidence>
<dbReference type="SUPFAM" id="SSF117281">
    <property type="entry name" value="Kelch motif"/>
    <property type="match status" value="1"/>
</dbReference>
<reference evidence="6" key="1">
    <citation type="submission" date="2023-03" db="EMBL/GenBank/DDBJ databases">
        <title>Mating type loci evolution in Malassezia.</title>
        <authorList>
            <person name="Coelho M.A."/>
        </authorList>
    </citation>
    <scope>NUCLEOTIDE SEQUENCE</scope>
    <source>
        <strain evidence="6">CBS 14135</strain>
    </source>
</reference>
<dbReference type="InterPro" id="IPR052588">
    <property type="entry name" value="Kelch_domain_protein"/>
</dbReference>
<dbReference type="PANTHER" id="PTHR46063:SF1">
    <property type="entry name" value="KELCH DOMAIN-CONTAINING PROTEIN 4"/>
    <property type="match status" value="1"/>
</dbReference>
<feature type="region of interest" description="Disordered" evidence="1">
    <location>
        <begin position="773"/>
        <end position="796"/>
    </location>
</feature>
<feature type="compositionally biased region" description="Basic and acidic residues" evidence="1">
    <location>
        <begin position="19"/>
        <end position="29"/>
    </location>
</feature>
<evidence type="ECO:0000259" key="5">
    <source>
        <dbReference type="Pfam" id="PF13850"/>
    </source>
</evidence>
<proteinExistence type="predicted"/>
<gene>
    <name evidence="6" type="primary">KEL3</name>
    <name evidence="6" type="ORF">MBRA1_000825</name>
</gene>
<dbReference type="Pfam" id="PF13422">
    <property type="entry name" value="DUF4110"/>
    <property type="match status" value="1"/>
</dbReference>
<keyword evidence="7" id="KW-1185">Reference proteome</keyword>
<dbReference type="PANTHER" id="PTHR46063">
    <property type="entry name" value="KELCH DOMAIN-CONTAINING PROTEIN"/>
    <property type="match status" value="1"/>
</dbReference>
<feature type="domain" description="Endoplasmic reticulum vesicle transporter C-terminal" evidence="3">
    <location>
        <begin position="805"/>
        <end position="955"/>
    </location>
</feature>
<dbReference type="InterPro" id="IPR025183">
    <property type="entry name" value="DUF4110"/>
</dbReference>
<organism evidence="6 7">
    <name type="scientific">Malassezia brasiliensis</name>
    <dbReference type="NCBI Taxonomy" id="1821822"/>
    <lineage>
        <taxon>Eukaryota</taxon>
        <taxon>Fungi</taxon>
        <taxon>Dikarya</taxon>
        <taxon>Basidiomycota</taxon>
        <taxon>Ustilaginomycotina</taxon>
        <taxon>Malasseziomycetes</taxon>
        <taxon>Malasseziales</taxon>
        <taxon>Malasseziaceae</taxon>
        <taxon>Malassezia</taxon>
    </lineage>
</organism>
<evidence type="ECO:0000259" key="3">
    <source>
        <dbReference type="Pfam" id="PF07970"/>
    </source>
</evidence>
<feature type="compositionally biased region" description="Polar residues" evidence="1">
    <location>
        <begin position="985"/>
        <end position="1031"/>
    </location>
</feature>
<sequence length="1040" mass="117105">MGKAAKGAGKAAAKAAKRAKQEKLAERRAAKQAKGGKKKNDIDKMGDEDLDALLEQYRTQWEEAHASAEEKVGVVPSRRANATLTPCPLGNDLWLYGGEYFDGDQCLFYQDLFRYIPEKNEWRSYACKTQPGPRSAHQMVATPAGGGQLWCFGGEFASTKQTSFHHYRDLWVYSIADRTWEKVETKVRPSGRSGHRMAFWKHFIVLFGGFIDTGIRTSYLQDLWVFDTLEYKWHEIKQNDLRRPPPRSGFSFLPTPEGIVLYGGYCKKFVKGQRTQGVALEDAWLLQMDEDLSKIQWVKRRKIGYAPNPPRSGCTMALWANRSTGVLFGGVTDTEQDEESMESTFHNALYGYQLPGNGRWISLNLRKPKKRAPRGDADDNEDEDEDPRYKMPLERYNAMLAVQRNTLYIYGGIFESGDREYTLDDFYTIDLSKMNQVVCLQECPIDKLEWHSSDEDEDDEDDEDDSSSEDEPEPEREQEGVEAMEESEDEVPDLAELQLDDDVSPEEVQAALERQAALRKQATAFMGVAKDTNRTEEDILSTPAPGEVLQTFYLRTKHYWASLAHTQSDGASRGKQLRRDGFDLAEKRFMEYKPILEEIERIRSEAEGDIDEAADGMPRRPTGPGAESRHPLLESLDRLPKLRQFDAFPKMQPTYVRHSSRGGFVTIVLGLAMVVMIWVELSAYLRGEHDVTFEVDSHISKLLQINMDITVATPCSKLSVDLRDASGEGIHFDESAIAKDGTTFESQIKQARNKRRQMNELNALDAPRLKGKVSRTDKTYGPSRGPRDKHSGFEKTTPIIEGGPACRLFGSLLAKKVTGNLHISSPMPLVLMGKQDNAKVNMSHVITELSFGAHFPYMAEPLDSSMEVTKDPLAVYQYFLSVVPTNYFASRKKVRTNQYSVTDYKRNPNSPAAFPGVFFKYDIEPLTMTIHNRSMSFGSFIVRLVGILGGIWLCTNFALRTLHHILRVIRRTSVGESVLEKLNVSTSNTGGDTPAQSPAQPQGSWGSTSGIYDSVYSATTPSYGPRQNSLATHRMPSSGY</sequence>
<dbReference type="InterPro" id="IPR012936">
    <property type="entry name" value="Erv_C"/>
</dbReference>
<feature type="region of interest" description="Disordered" evidence="1">
    <location>
        <begin position="369"/>
        <end position="389"/>
    </location>
</feature>
<evidence type="ECO:0000313" key="6">
    <source>
        <dbReference type="EMBL" id="WFC94192.1"/>
    </source>
</evidence>
<dbReference type="Pfam" id="PF24681">
    <property type="entry name" value="Kelch_KLHDC2_KLHL20_DRC7"/>
    <property type="match status" value="1"/>
</dbReference>